<feature type="transmembrane region" description="Helical" evidence="2">
    <location>
        <begin position="115"/>
        <end position="134"/>
    </location>
</feature>
<dbReference type="Pfam" id="PF11377">
    <property type="entry name" value="DUF3180"/>
    <property type="match status" value="1"/>
</dbReference>
<feature type="transmembrane region" description="Helical" evidence="2">
    <location>
        <begin position="80"/>
        <end position="103"/>
    </location>
</feature>
<gene>
    <name evidence="3" type="ORF">RS84_01951</name>
</gene>
<evidence type="ECO:0000256" key="1">
    <source>
        <dbReference type="SAM" id="MobiDB-lite"/>
    </source>
</evidence>
<keyword evidence="2" id="KW-0472">Membrane</keyword>
<accession>A0A0M2HRQ8</accession>
<dbReference type="AlphaFoldDB" id="A0A0M2HRQ8"/>
<reference evidence="3 4" key="1">
    <citation type="submission" date="2015-02" db="EMBL/GenBank/DDBJ databases">
        <title>Draft genome sequences of ten Microbacterium spp. with emphasis on heavy metal contaminated environments.</title>
        <authorList>
            <person name="Corretto E."/>
        </authorList>
    </citation>
    <scope>NUCLEOTIDE SEQUENCE [LARGE SCALE GENOMIC DNA]</scope>
    <source>
        <strain evidence="3 4">SA35</strain>
    </source>
</reference>
<protein>
    <recommendedName>
        <fullName evidence="5">DUF3180 domain-containing protein</fullName>
    </recommendedName>
</protein>
<name>A0A0M2HRQ8_9MICO</name>
<keyword evidence="2" id="KW-1133">Transmembrane helix</keyword>
<dbReference type="OrthoDB" id="5125751at2"/>
<feature type="transmembrane region" description="Helical" evidence="2">
    <location>
        <begin position="39"/>
        <end position="59"/>
    </location>
</feature>
<evidence type="ECO:0008006" key="5">
    <source>
        <dbReference type="Google" id="ProtNLM"/>
    </source>
</evidence>
<feature type="compositionally biased region" description="Basic and acidic residues" evidence="1">
    <location>
        <begin position="142"/>
        <end position="153"/>
    </location>
</feature>
<sequence length="165" mass="17010">MKRTSAGILVLLALIGAAAGFVLDQVLTTMGRATFAPSLLLPVLLVIIGGAALALAWPVRRSVRTGIRIDPFRAMRAVTLARASSLLGAIMGGFGAGLLAFLLSRPIDPQVGSTVAMVALIVSSLVLVIAALVAEQFCTLPKDPDDSEPREPDAEPGPAEFGGSH</sequence>
<proteinExistence type="predicted"/>
<keyword evidence="2" id="KW-0812">Transmembrane</keyword>
<comment type="caution">
    <text evidence="3">The sequence shown here is derived from an EMBL/GenBank/DDBJ whole genome shotgun (WGS) entry which is preliminary data.</text>
</comment>
<dbReference type="STRING" id="273678.RS84_01951"/>
<dbReference type="PATRIC" id="fig|273678.4.peg.1952"/>
<keyword evidence="4" id="KW-1185">Reference proteome</keyword>
<dbReference type="InterPro" id="IPR021517">
    <property type="entry name" value="DUF3180"/>
</dbReference>
<dbReference type="Proteomes" id="UP000033900">
    <property type="component" value="Unassembled WGS sequence"/>
</dbReference>
<dbReference type="RefSeq" id="WP_045257592.1">
    <property type="nucleotide sequence ID" value="NZ_JYJB01000009.1"/>
</dbReference>
<evidence type="ECO:0000256" key="2">
    <source>
        <dbReference type="SAM" id="Phobius"/>
    </source>
</evidence>
<evidence type="ECO:0000313" key="3">
    <source>
        <dbReference type="EMBL" id="KJL47163.1"/>
    </source>
</evidence>
<dbReference type="EMBL" id="JYJB01000009">
    <property type="protein sequence ID" value="KJL47163.1"/>
    <property type="molecule type" value="Genomic_DNA"/>
</dbReference>
<evidence type="ECO:0000313" key="4">
    <source>
        <dbReference type="Proteomes" id="UP000033900"/>
    </source>
</evidence>
<organism evidence="3 4">
    <name type="scientific">Microbacterium hydrocarbonoxydans</name>
    <dbReference type="NCBI Taxonomy" id="273678"/>
    <lineage>
        <taxon>Bacteria</taxon>
        <taxon>Bacillati</taxon>
        <taxon>Actinomycetota</taxon>
        <taxon>Actinomycetes</taxon>
        <taxon>Micrococcales</taxon>
        <taxon>Microbacteriaceae</taxon>
        <taxon>Microbacterium</taxon>
    </lineage>
</organism>
<feature type="region of interest" description="Disordered" evidence="1">
    <location>
        <begin position="141"/>
        <end position="165"/>
    </location>
</feature>